<dbReference type="Proteomes" id="UP000654370">
    <property type="component" value="Unassembled WGS sequence"/>
</dbReference>
<dbReference type="AlphaFoldDB" id="A0A8H7PDP9"/>
<dbReference type="InterPro" id="IPR021862">
    <property type="entry name" value="DUF3472"/>
</dbReference>
<evidence type="ECO:0000256" key="1">
    <source>
        <dbReference type="SAM" id="MobiDB-lite"/>
    </source>
</evidence>
<sequence length="283" mass="30928">MKLTSAIALSLLAKSVYGVADHLWYSTSLTNVTDWYNEVTIHSGDEPAGTYFMTNGYDGGYFGIQHNVPNKTVLFSVWDADDGTPTTQQACGSNVVCSTFGGEGTGLHANYNFDWADDTTYAGYIKASPVPGGYTDISGYFQQGSTWVLLATYRRKVDNPYLTGFYSFVENPATLTVNMTREAYYGNQWVRDDSGTSQEMITASLTNTSLNAGDNYGAGVKGSTFFLFINGPTSAIPSNRTLTREATGEEPSWDIGSASTNSGKKKQKKTLKTSQKRSLRNRF</sequence>
<feature type="signal peptide" evidence="2">
    <location>
        <begin position="1"/>
        <end position="18"/>
    </location>
</feature>
<keyword evidence="2" id="KW-0732">Signal</keyword>
<organism evidence="3 4">
    <name type="scientific">Mortierella isabellina</name>
    <name type="common">Filamentous fungus</name>
    <name type="synonym">Umbelopsis isabellina</name>
    <dbReference type="NCBI Taxonomy" id="91625"/>
    <lineage>
        <taxon>Eukaryota</taxon>
        <taxon>Fungi</taxon>
        <taxon>Fungi incertae sedis</taxon>
        <taxon>Mucoromycota</taxon>
        <taxon>Mucoromycotina</taxon>
        <taxon>Umbelopsidomycetes</taxon>
        <taxon>Umbelopsidales</taxon>
        <taxon>Umbelopsidaceae</taxon>
        <taxon>Umbelopsis</taxon>
    </lineage>
</organism>
<gene>
    <name evidence="3" type="ORF">INT43_009142</name>
</gene>
<protein>
    <recommendedName>
        <fullName evidence="5">DUF5077 domain-containing protein</fullName>
    </recommendedName>
</protein>
<accession>A0A8H7PDP9</accession>
<feature type="region of interest" description="Disordered" evidence="1">
    <location>
        <begin position="238"/>
        <end position="283"/>
    </location>
</feature>
<dbReference type="EMBL" id="JAEPQZ010000021">
    <property type="protein sequence ID" value="KAG2171481.1"/>
    <property type="molecule type" value="Genomic_DNA"/>
</dbReference>
<keyword evidence="4" id="KW-1185">Reference proteome</keyword>
<evidence type="ECO:0008006" key="5">
    <source>
        <dbReference type="Google" id="ProtNLM"/>
    </source>
</evidence>
<dbReference type="Pfam" id="PF11958">
    <property type="entry name" value="DUF3472"/>
    <property type="match status" value="1"/>
</dbReference>
<evidence type="ECO:0000313" key="3">
    <source>
        <dbReference type="EMBL" id="KAG2171481.1"/>
    </source>
</evidence>
<proteinExistence type="predicted"/>
<evidence type="ECO:0000256" key="2">
    <source>
        <dbReference type="SAM" id="SignalP"/>
    </source>
</evidence>
<evidence type="ECO:0000313" key="4">
    <source>
        <dbReference type="Proteomes" id="UP000654370"/>
    </source>
</evidence>
<feature type="chain" id="PRO_5034369707" description="DUF5077 domain-containing protein" evidence="2">
    <location>
        <begin position="19"/>
        <end position="283"/>
    </location>
</feature>
<feature type="compositionally biased region" description="Basic residues" evidence="1">
    <location>
        <begin position="263"/>
        <end position="283"/>
    </location>
</feature>
<comment type="caution">
    <text evidence="3">The sequence shown here is derived from an EMBL/GenBank/DDBJ whole genome shotgun (WGS) entry which is preliminary data.</text>
</comment>
<name>A0A8H7PDP9_MORIS</name>
<dbReference type="OrthoDB" id="6338748at2759"/>
<reference evidence="3" key="1">
    <citation type="submission" date="2020-12" db="EMBL/GenBank/DDBJ databases">
        <title>Metabolic potential, ecology and presence of endohyphal bacteria is reflected in genomic diversity of Mucoromycotina.</title>
        <authorList>
            <person name="Muszewska A."/>
            <person name="Okrasinska A."/>
            <person name="Steczkiewicz K."/>
            <person name="Drgas O."/>
            <person name="Orlowska M."/>
            <person name="Perlinska-Lenart U."/>
            <person name="Aleksandrzak-Piekarczyk T."/>
            <person name="Szatraj K."/>
            <person name="Zielenkiewicz U."/>
            <person name="Pilsyk S."/>
            <person name="Malc E."/>
            <person name="Mieczkowski P."/>
            <person name="Kruszewska J.S."/>
            <person name="Biernat P."/>
            <person name="Pawlowska J."/>
        </authorList>
    </citation>
    <scope>NUCLEOTIDE SEQUENCE</scope>
    <source>
        <strain evidence="3">WA0000067209</strain>
    </source>
</reference>